<comment type="caution">
    <text evidence="1">The sequence shown here is derived from an EMBL/GenBank/DDBJ whole genome shotgun (WGS) entry which is preliminary data.</text>
</comment>
<accession>A0ACB7T6L4</accession>
<evidence type="ECO:0000313" key="1">
    <source>
        <dbReference type="EMBL" id="KAH6941891.1"/>
    </source>
</evidence>
<protein>
    <submittedName>
        <fullName evidence="1">Uncharacterized protein</fullName>
    </submittedName>
</protein>
<proteinExistence type="predicted"/>
<keyword evidence="2" id="KW-1185">Reference proteome</keyword>
<organism evidence="1 2">
    <name type="scientific">Hyalomma asiaticum</name>
    <name type="common">Tick</name>
    <dbReference type="NCBI Taxonomy" id="266040"/>
    <lineage>
        <taxon>Eukaryota</taxon>
        <taxon>Metazoa</taxon>
        <taxon>Ecdysozoa</taxon>
        <taxon>Arthropoda</taxon>
        <taxon>Chelicerata</taxon>
        <taxon>Arachnida</taxon>
        <taxon>Acari</taxon>
        <taxon>Parasitiformes</taxon>
        <taxon>Ixodida</taxon>
        <taxon>Ixodoidea</taxon>
        <taxon>Ixodidae</taxon>
        <taxon>Hyalomminae</taxon>
        <taxon>Hyalomma</taxon>
    </lineage>
</organism>
<dbReference type="EMBL" id="CM023491">
    <property type="protein sequence ID" value="KAH6941891.1"/>
    <property type="molecule type" value="Genomic_DNA"/>
</dbReference>
<gene>
    <name evidence="1" type="ORF">HPB50_023700</name>
</gene>
<reference evidence="1" key="1">
    <citation type="submission" date="2020-05" db="EMBL/GenBank/DDBJ databases">
        <title>Large-scale comparative analyses of tick genomes elucidate their genetic diversity and vector capacities.</title>
        <authorList>
            <person name="Jia N."/>
            <person name="Wang J."/>
            <person name="Shi W."/>
            <person name="Du L."/>
            <person name="Sun Y."/>
            <person name="Zhan W."/>
            <person name="Jiang J."/>
            <person name="Wang Q."/>
            <person name="Zhang B."/>
            <person name="Ji P."/>
            <person name="Sakyi L.B."/>
            <person name="Cui X."/>
            <person name="Yuan T."/>
            <person name="Jiang B."/>
            <person name="Yang W."/>
            <person name="Lam T.T.-Y."/>
            <person name="Chang Q."/>
            <person name="Ding S."/>
            <person name="Wang X."/>
            <person name="Zhu J."/>
            <person name="Ruan X."/>
            <person name="Zhao L."/>
            <person name="Wei J."/>
            <person name="Que T."/>
            <person name="Du C."/>
            <person name="Cheng J."/>
            <person name="Dai P."/>
            <person name="Han X."/>
            <person name="Huang E."/>
            <person name="Gao Y."/>
            <person name="Liu J."/>
            <person name="Shao H."/>
            <person name="Ye R."/>
            <person name="Li L."/>
            <person name="Wei W."/>
            <person name="Wang X."/>
            <person name="Wang C."/>
            <person name="Yang T."/>
            <person name="Huo Q."/>
            <person name="Li W."/>
            <person name="Guo W."/>
            <person name="Chen H."/>
            <person name="Zhou L."/>
            <person name="Ni X."/>
            <person name="Tian J."/>
            <person name="Zhou Y."/>
            <person name="Sheng Y."/>
            <person name="Liu T."/>
            <person name="Pan Y."/>
            <person name="Xia L."/>
            <person name="Li J."/>
            <person name="Zhao F."/>
            <person name="Cao W."/>
        </authorList>
    </citation>
    <scope>NUCLEOTIDE SEQUENCE</scope>
    <source>
        <strain evidence="1">Hyas-2018</strain>
    </source>
</reference>
<dbReference type="Proteomes" id="UP000821845">
    <property type="component" value="Chromosome 11"/>
</dbReference>
<name>A0ACB7T6L4_HYAAI</name>
<evidence type="ECO:0000313" key="2">
    <source>
        <dbReference type="Proteomes" id="UP000821845"/>
    </source>
</evidence>
<sequence length="206" mass="22103">MEAAHDAVARVGGLVSLARFFVSLSISWRIWQARDSSVVAFIPLAADVIELYAWLLCGIATRHVGMTRFYAFGLALMTFNATVHRLYSSWTGPGLALIAALLVITTASSEMTTAGLIKVTRICALLARLAPVVRILTCPLPEMAAFALVLCGLRTLLGVIDGDVWDVAWNIPGTIVAAVEVGVTLGKGPHGSQLLLVRHDVKLLQR</sequence>